<keyword evidence="5 8" id="KW-0862">Zinc</keyword>
<dbReference type="Gene3D" id="3.40.1440.60">
    <property type="entry name" value="PriA, 3(prime) DNA-binding domain"/>
    <property type="match status" value="1"/>
</dbReference>
<comment type="similarity">
    <text evidence="8">Belongs to the helicase family. PriA subfamily.</text>
</comment>
<evidence type="ECO:0000256" key="7">
    <source>
        <dbReference type="ARBA" id="ARBA00023125"/>
    </source>
</evidence>
<dbReference type="AlphaFoldDB" id="L1ND90"/>
<gene>
    <name evidence="8" type="primary">priA</name>
    <name evidence="11" type="ORF">HMPREF9134_00972</name>
</gene>
<evidence type="ECO:0000256" key="5">
    <source>
        <dbReference type="ARBA" id="ARBA00022833"/>
    </source>
</evidence>
<evidence type="ECO:0000256" key="2">
    <source>
        <dbReference type="ARBA" id="ARBA00022705"/>
    </source>
</evidence>
<dbReference type="eggNOG" id="COG1198">
    <property type="taxonomic scope" value="Bacteria"/>
</dbReference>
<keyword evidence="3 8" id="KW-0479">Metal-binding</keyword>
<dbReference type="InterPro" id="IPR042115">
    <property type="entry name" value="PriA_3primeBD_sf"/>
</dbReference>
<feature type="domain" description="Primosomal protein N' 3' DNA-binding" evidence="9">
    <location>
        <begin position="5"/>
        <end position="104"/>
    </location>
</feature>
<dbReference type="InterPro" id="IPR040498">
    <property type="entry name" value="PriA_CRR"/>
</dbReference>
<organism evidence="11 12">
    <name type="scientific">Porphyromonas catoniae F0037</name>
    <dbReference type="NCBI Taxonomy" id="1127696"/>
    <lineage>
        <taxon>Bacteria</taxon>
        <taxon>Pseudomonadati</taxon>
        <taxon>Bacteroidota</taxon>
        <taxon>Bacteroidia</taxon>
        <taxon>Bacteroidales</taxon>
        <taxon>Porphyromonadaceae</taxon>
        <taxon>Porphyromonas</taxon>
    </lineage>
</organism>
<dbReference type="GO" id="GO:0006269">
    <property type="term" value="P:DNA replication, synthesis of primer"/>
    <property type="evidence" value="ECO:0007669"/>
    <property type="project" value="UniProtKB-KW"/>
</dbReference>
<comment type="subunit">
    <text evidence="8">Component of the replication restart primosome.</text>
</comment>
<proteinExistence type="inferred from homology"/>
<dbReference type="STRING" id="1127696.HMPREF9134_00972"/>
<keyword evidence="1 8" id="KW-0639">Primosome</keyword>
<keyword evidence="6 8" id="KW-0067">ATP-binding</keyword>
<dbReference type="Pfam" id="PF17764">
    <property type="entry name" value="PriA_3primeBD"/>
    <property type="match status" value="1"/>
</dbReference>
<name>L1ND90_9PORP</name>
<evidence type="ECO:0000313" key="12">
    <source>
        <dbReference type="Proteomes" id="UP000010408"/>
    </source>
</evidence>
<feature type="binding site" evidence="8">
    <location>
        <position position="525"/>
    </location>
    <ligand>
        <name>Zn(2+)</name>
        <dbReference type="ChEBI" id="CHEBI:29105"/>
        <label>1</label>
    </ligand>
</feature>
<dbReference type="GO" id="GO:0043138">
    <property type="term" value="F:3'-5' DNA helicase activity"/>
    <property type="evidence" value="ECO:0007669"/>
    <property type="project" value="TreeGrafter"/>
</dbReference>
<dbReference type="GO" id="GO:0008270">
    <property type="term" value="F:zinc ion binding"/>
    <property type="evidence" value="ECO:0007669"/>
    <property type="project" value="UniProtKB-UniRule"/>
</dbReference>
<feature type="domain" description="PriA DNA helicase Cys-rich region (CRR)" evidence="10">
    <location>
        <begin position="534"/>
        <end position="559"/>
    </location>
</feature>
<feature type="binding site" evidence="8">
    <location>
        <position position="565"/>
    </location>
    <ligand>
        <name>Zn(2+)</name>
        <dbReference type="ChEBI" id="CHEBI:29105"/>
        <label>1</label>
    </ligand>
</feature>
<feature type="binding site" evidence="8">
    <location>
        <position position="568"/>
    </location>
    <ligand>
        <name>Zn(2+)</name>
        <dbReference type="ChEBI" id="CHEBI:29105"/>
        <label>1</label>
    </ligand>
</feature>
<dbReference type="GO" id="GO:0003677">
    <property type="term" value="F:DNA binding"/>
    <property type="evidence" value="ECO:0007669"/>
    <property type="project" value="UniProtKB-UniRule"/>
</dbReference>
<evidence type="ECO:0000256" key="3">
    <source>
        <dbReference type="ARBA" id="ARBA00022723"/>
    </source>
</evidence>
<dbReference type="PANTHER" id="PTHR30580:SF0">
    <property type="entry name" value="PRIMOSOMAL PROTEIN N"/>
    <property type="match status" value="1"/>
</dbReference>
<sequence length="831" mass="93121">MLLAEVIIPLAVEGAYSYEVPEALRVNCPELAPGCRVVVPFGSKRYYTGVVRNLVEEGEPRKVKSVEQILDARPLVSAEVLGLWDWLSYYYVCPLGSVLRVALPSGLLPESKTTLSLNPNFSSDAPLTATEVQVLDTLSSLGGQAVLVDRLEKLLGRRLTNPILHLVALGAVITEEELQHSYRPRLVRYLSLEPRLQEDETALSEVYAGLTRAPRQAMVLESFLRLLEQSGQSHSGSLHRSLLLEHLPQSTAPLRALINKGILKEVLAPKSRLELREEEEITQSLPSVPPLEKPVSLYWAKTIRAKEEYLLAQVKQTLQAGGQVLFLTPTVNPTPSSFSFLSRLMRLSAGQTYTYHSLLSEALRVETFTRLSSFTEPALVIGTRAAVFLPLARLSLVVLDEEQEYLYKQQINQPLYHARDVALWRANQCGAKVLLASTTPSAEVVFHALRGKYALIRDEREDITPTVSLPRLTPIDLKGLRRSKDMPYGYALSPYIYDRMKAVLAEGKAVLLLQNRRGYAPYLLCNACNARILCPHCDVSLSYHQARGMLLCHYCGYTESLPEACPHCGATEVETKRGRIPALRQVGYGVERVEEEVQRLFPEQSVVRIDSDSLASRKKQLELQARLENEGADILVGTQLIKGQSVWGEVGLIGVVQLDAVLGYPDFRSYERAFQLLTQLRLRGAEQKGGKPEFLIQTNDAENTFLSVLEEGDYEAFIRKTLSDREALHYPPFCRMTYIYLKGKDARLLGLVGLHLVRYLRALLPSEQVSEALSPEVGRVDGKYIQRILVRRPLGTSYREERVAFRASLAQLHTTLPESRRVTILFDVDPL</sequence>
<dbReference type="GO" id="GO:1990077">
    <property type="term" value="C:primosome complex"/>
    <property type="evidence" value="ECO:0007669"/>
    <property type="project" value="UniProtKB-UniRule"/>
</dbReference>
<dbReference type="GO" id="GO:0005524">
    <property type="term" value="F:ATP binding"/>
    <property type="evidence" value="ECO:0007669"/>
    <property type="project" value="UniProtKB-UniRule"/>
</dbReference>
<dbReference type="Pfam" id="PF18319">
    <property type="entry name" value="Zn_ribbon_PriA"/>
    <property type="match status" value="1"/>
</dbReference>
<comment type="cofactor">
    <cofactor evidence="8">
        <name>Zn(2+)</name>
        <dbReference type="ChEBI" id="CHEBI:29105"/>
    </cofactor>
    <text evidence="8">Binds 2 zinc ions per subunit.</text>
</comment>
<dbReference type="Proteomes" id="UP000010408">
    <property type="component" value="Unassembled WGS sequence"/>
</dbReference>
<evidence type="ECO:0000256" key="8">
    <source>
        <dbReference type="HAMAP-Rule" id="MF_00983"/>
    </source>
</evidence>
<dbReference type="PANTHER" id="PTHR30580">
    <property type="entry name" value="PRIMOSOMAL PROTEIN N"/>
    <property type="match status" value="1"/>
</dbReference>
<dbReference type="NCBIfam" id="TIGR00595">
    <property type="entry name" value="priA"/>
    <property type="match status" value="1"/>
</dbReference>
<reference evidence="11 12" key="1">
    <citation type="submission" date="2012-05" db="EMBL/GenBank/DDBJ databases">
        <authorList>
            <person name="Weinstock G."/>
            <person name="Sodergren E."/>
            <person name="Lobos E.A."/>
            <person name="Fulton L."/>
            <person name="Fulton R."/>
            <person name="Courtney L."/>
            <person name="Fronick C."/>
            <person name="O'Laughlin M."/>
            <person name="Godfrey J."/>
            <person name="Wilson R.M."/>
            <person name="Miner T."/>
            <person name="Farmer C."/>
            <person name="Delehaunty K."/>
            <person name="Cordes M."/>
            <person name="Minx P."/>
            <person name="Tomlinson C."/>
            <person name="Chen J."/>
            <person name="Wollam A."/>
            <person name="Pepin K.H."/>
            <person name="Bhonagiri V."/>
            <person name="Zhang X."/>
            <person name="Suruliraj S."/>
            <person name="Warren W."/>
            <person name="Mitreva M."/>
            <person name="Mardis E.R."/>
            <person name="Wilson R.K."/>
        </authorList>
    </citation>
    <scope>NUCLEOTIDE SEQUENCE [LARGE SCALE GENOMIC DNA]</scope>
    <source>
        <strain evidence="11 12">F0037</strain>
    </source>
</reference>
<dbReference type="GO" id="GO:0006302">
    <property type="term" value="P:double-strand break repair"/>
    <property type="evidence" value="ECO:0007669"/>
    <property type="project" value="InterPro"/>
</dbReference>
<keyword evidence="2 8" id="KW-0235">DNA replication</keyword>
<feature type="binding site" evidence="8">
    <location>
        <position position="555"/>
    </location>
    <ligand>
        <name>Zn(2+)</name>
        <dbReference type="ChEBI" id="CHEBI:29105"/>
        <label>2</label>
    </ligand>
</feature>
<dbReference type="InterPro" id="IPR005259">
    <property type="entry name" value="PriA"/>
</dbReference>
<feature type="binding site" evidence="8">
    <location>
        <position position="528"/>
    </location>
    <ligand>
        <name>Zn(2+)</name>
        <dbReference type="ChEBI" id="CHEBI:29105"/>
        <label>1</label>
    </ligand>
</feature>
<dbReference type="RefSeq" id="WP_005469450.1">
    <property type="nucleotide sequence ID" value="NZ_KB291047.1"/>
</dbReference>
<keyword evidence="4 8" id="KW-0547">Nucleotide-binding</keyword>
<comment type="caution">
    <text evidence="11">The sequence shown here is derived from an EMBL/GenBank/DDBJ whole genome shotgun (WGS) entry which is preliminary data.</text>
</comment>
<dbReference type="HAMAP" id="MF_00983">
    <property type="entry name" value="PriA"/>
    <property type="match status" value="1"/>
</dbReference>
<dbReference type="FunFam" id="3.40.1440.60:FF:000001">
    <property type="entry name" value="Primosomal protein N"/>
    <property type="match status" value="1"/>
</dbReference>
<dbReference type="EMBL" id="AMEQ01000027">
    <property type="protein sequence ID" value="EKY01255.1"/>
    <property type="molecule type" value="Genomic_DNA"/>
</dbReference>
<evidence type="ECO:0000256" key="4">
    <source>
        <dbReference type="ARBA" id="ARBA00022741"/>
    </source>
</evidence>
<comment type="function">
    <text evidence="8">Initiates the restart of stalled replication forks, which reloads the replicative helicase on sites other than the origin of replication. Recognizes and binds to abandoned replication forks and remodels them to uncover a helicase loading site. Promotes assembly of the primosome at these replication forks.</text>
</comment>
<accession>L1ND90</accession>
<feature type="binding site" evidence="8">
    <location>
        <position position="537"/>
    </location>
    <ligand>
        <name>Zn(2+)</name>
        <dbReference type="ChEBI" id="CHEBI:29105"/>
        <label>2</label>
    </ligand>
</feature>
<evidence type="ECO:0000256" key="6">
    <source>
        <dbReference type="ARBA" id="ARBA00022840"/>
    </source>
</evidence>
<feature type="binding site" evidence="8">
    <location>
        <position position="534"/>
    </location>
    <ligand>
        <name>Zn(2+)</name>
        <dbReference type="ChEBI" id="CHEBI:29105"/>
        <label>2</label>
    </ligand>
</feature>
<dbReference type="InterPro" id="IPR027417">
    <property type="entry name" value="P-loop_NTPase"/>
</dbReference>
<dbReference type="GO" id="GO:0006310">
    <property type="term" value="P:DNA recombination"/>
    <property type="evidence" value="ECO:0007669"/>
    <property type="project" value="InterPro"/>
</dbReference>
<dbReference type="PATRIC" id="fig|1127696.3.peg.883"/>
<evidence type="ECO:0000256" key="1">
    <source>
        <dbReference type="ARBA" id="ARBA00022515"/>
    </source>
</evidence>
<dbReference type="HOGENOM" id="CLU_013353_1_1_10"/>
<dbReference type="SUPFAM" id="SSF52540">
    <property type="entry name" value="P-loop containing nucleoside triphosphate hydrolases"/>
    <property type="match status" value="2"/>
</dbReference>
<feature type="binding site" evidence="8">
    <location>
        <position position="552"/>
    </location>
    <ligand>
        <name>Zn(2+)</name>
        <dbReference type="ChEBI" id="CHEBI:29105"/>
        <label>2</label>
    </ligand>
</feature>
<dbReference type="Gene3D" id="3.40.50.300">
    <property type="entry name" value="P-loop containing nucleotide triphosphate hydrolases"/>
    <property type="match status" value="1"/>
</dbReference>
<protein>
    <recommendedName>
        <fullName evidence="8">Probable replication restart protein PriA</fullName>
    </recommendedName>
    <alternativeName>
        <fullName evidence="8">Putative ATP-dependent DNA helicase PriA</fullName>
    </alternativeName>
</protein>
<comment type="caution">
    <text evidence="8">As this protein does not have any detectable helicase domains, it probably does not have helicase activity.</text>
</comment>
<evidence type="ECO:0000259" key="9">
    <source>
        <dbReference type="Pfam" id="PF17764"/>
    </source>
</evidence>
<evidence type="ECO:0000259" key="10">
    <source>
        <dbReference type="Pfam" id="PF18319"/>
    </source>
</evidence>
<keyword evidence="7 8" id="KW-0238">DNA-binding</keyword>
<evidence type="ECO:0000313" key="11">
    <source>
        <dbReference type="EMBL" id="EKY01255.1"/>
    </source>
</evidence>
<dbReference type="InterPro" id="IPR041222">
    <property type="entry name" value="PriA_3primeBD"/>
</dbReference>
<dbReference type="GO" id="GO:0006270">
    <property type="term" value="P:DNA replication initiation"/>
    <property type="evidence" value="ECO:0007669"/>
    <property type="project" value="TreeGrafter"/>
</dbReference>